<dbReference type="InterPro" id="IPR006530">
    <property type="entry name" value="YD"/>
</dbReference>
<dbReference type="FunFam" id="3.30.160.60:FF:000072">
    <property type="entry name" value="zinc finger protein 143 isoform X1"/>
    <property type="match status" value="1"/>
</dbReference>
<feature type="domain" description="C2H2-type" evidence="6">
    <location>
        <begin position="845"/>
        <end position="874"/>
    </location>
</feature>
<protein>
    <submittedName>
        <fullName evidence="7">Type IV secretion protein Rhs</fullName>
    </submittedName>
</protein>
<dbReference type="InterPro" id="IPR036236">
    <property type="entry name" value="Znf_C2H2_sf"/>
</dbReference>
<dbReference type="GO" id="GO:0008270">
    <property type="term" value="F:zinc ion binding"/>
    <property type="evidence" value="ECO:0007669"/>
    <property type="project" value="UniProtKB-KW"/>
</dbReference>
<keyword evidence="3 5" id="KW-0863">Zinc-finger</keyword>
<dbReference type="EMBL" id="NIRS01000007">
    <property type="protein sequence ID" value="PPK36225.1"/>
    <property type="molecule type" value="Genomic_DNA"/>
</dbReference>
<dbReference type="Proteomes" id="UP000238541">
    <property type="component" value="Unassembled WGS sequence"/>
</dbReference>
<sequence>MNNPSVHHATPTLAVMDPRGLAVRGVTYWRAAVGQTPEARVTRQVFDAAGHGVEQWDPRLPIPAMGHGFSLTGTVLATDSVDAGWRVLLLGQAGETLSQWDSRGSRQDFEYDTSLRSTAVMEQARGEAGRVVERFKYGAADIEVGNQCGRLIRHDDPAGTRHMPEYDLMGLAQSEISHFLTELDTPDWPLDESARDALLDPGVGLESRWGYDPAGDLLSLVDASGHRRRFGYTVAGQLKEGWLQPANSPAPGQCLVHDIRYNPSHQVERETAGNGVVTEAEFAPSDGRLLRLAAGLPGASPVQDLSYEVDAAGNIVGIKDHALPVRFFKNQRIEALRTFDYDSLGQLISATGWEAERSSVYPFSQYRTATDTNAVLNYREEYEYDPAGNMTELRHLGAQPFTRSWAVAANSNRSLLEDDQPPDFDNHFDRNGNLRFLQRGQTMTWDLRNQLTSVSPVQRENEADDTERYLYGGGGKRLRKVRTALTDARTVTSEVRYLPGLEIHFRNGTPAHQVLDLEAGRNRVTWLQGPHAPTFALRYHLTDHLGSGTLELDDHANVQSREAYYPFGGTAWEDHSDQSGAWKSLRYSGKERDATGLYYYGYRYFAPWLSRWINPDPAGAVDGLNLYGFVGNSPLSFTDGDGRGKMSAEEFRKAGGVFRSKDELASDKQQVTRGLIVEELQPALAALASSAIIESYDVDSQASVSSIGSEAGLLSFAGLAGDLDAPSGLEEIKLAPLTTVDPSSSIPGSSGASSGVPNPHVCLTCGGSYSSKGNLKQHLRKHTGERPFTCEICQQSFKQSGGLTTHLRIHTGERFRCKEPGCKKSFTQSGSLTTHLRIHSGERPFPCTEPGCPKWFRRKDHLTAHQGAHTGERFPCTEPGCPKSFKHSRDLARHQVEHTDKRPFDCKEPGCNEAFKWAYQLRKHRLLHAI</sequence>
<evidence type="ECO:0000313" key="7">
    <source>
        <dbReference type="EMBL" id="PPK36225.1"/>
    </source>
</evidence>
<dbReference type="AlphaFoldDB" id="A0A2S6FFN2"/>
<feature type="domain" description="C2H2-type" evidence="6">
    <location>
        <begin position="904"/>
        <end position="930"/>
    </location>
</feature>
<proteinExistence type="predicted"/>
<dbReference type="PANTHER" id="PTHR24388:SF50">
    <property type="entry name" value="ZINC FINGER PROTEIN 646"/>
    <property type="match status" value="1"/>
</dbReference>
<dbReference type="InterPro" id="IPR022385">
    <property type="entry name" value="Rhs_assc_core"/>
</dbReference>
<evidence type="ECO:0000256" key="1">
    <source>
        <dbReference type="ARBA" id="ARBA00022723"/>
    </source>
</evidence>
<evidence type="ECO:0000256" key="5">
    <source>
        <dbReference type="PROSITE-ProRule" id="PRU00042"/>
    </source>
</evidence>
<dbReference type="Gene3D" id="3.30.160.60">
    <property type="entry name" value="Classic Zinc Finger"/>
    <property type="match status" value="6"/>
</dbReference>
<keyword evidence="2" id="KW-0677">Repeat</keyword>
<feature type="domain" description="C2H2-type" evidence="6">
    <location>
        <begin position="760"/>
        <end position="787"/>
    </location>
</feature>
<feature type="domain" description="C2H2-type" evidence="6">
    <location>
        <begin position="874"/>
        <end position="903"/>
    </location>
</feature>
<dbReference type="PROSITE" id="PS00028">
    <property type="entry name" value="ZINC_FINGER_C2H2_1"/>
    <property type="match status" value="6"/>
</dbReference>
<keyword evidence="1" id="KW-0479">Metal-binding</keyword>
<dbReference type="SUPFAM" id="SSF57667">
    <property type="entry name" value="beta-beta-alpha zinc fingers"/>
    <property type="match status" value="3"/>
</dbReference>
<dbReference type="SMART" id="SM00355">
    <property type="entry name" value="ZnF_C2H2"/>
    <property type="match status" value="6"/>
</dbReference>
<name>A0A2S6FFN2_9PSED</name>
<dbReference type="FunFam" id="3.30.160.60:FF:000446">
    <property type="entry name" value="Zinc finger protein"/>
    <property type="match status" value="2"/>
</dbReference>
<dbReference type="PANTHER" id="PTHR24388">
    <property type="entry name" value="ZINC FINGER PROTEIN"/>
    <property type="match status" value="1"/>
</dbReference>
<gene>
    <name evidence="7" type="ORF">CD175_25940</name>
</gene>
<dbReference type="NCBIfam" id="TIGR01643">
    <property type="entry name" value="YD_repeat_2x"/>
    <property type="match status" value="1"/>
</dbReference>
<evidence type="ECO:0000256" key="2">
    <source>
        <dbReference type="ARBA" id="ARBA00022737"/>
    </source>
</evidence>
<dbReference type="FunFam" id="3.30.160.60:FF:000557">
    <property type="entry name" value="zinc finger and SCAN domain-containing protein 29"/>
    <property type="match status" value="1"/>
</dbReference>
<feature type="domain" description="C2H2-type" evidence="6">
    <location>
        <begin position="788"/>
        <end position="815"/>
    </location>
</feature>
<dbReference type="InterPro" id="IPR013087">
    <property type="entry name" value="Znf_C2H2_type"/>
</dbReference>
<accession>A0A2S6FFN2</accession>
<evidence type="ECO:0000259" key="6">
    <source>
        <dbReference type="PROSITE" id="PS50157"/>
    </source>
</evidence>
<feature type="domain" description="C2H2-type" evidence="6">
    <location>
        <begin position="815"/>
        <end position="844"/>
    </location>
</feature>
<dbReference type="Gene3D" id="2.180.10.10">
    <property type="entry name" value="RHS repeat-associated core"/>
    <property type="match status" value="1"/>
</dbReference>
<dbReference type="GO" id="GO:0000981">
    <property type="term" value="F:DNA-binding transcription factor activity, RNA polymerase II-specific"/>
    <property type="evidence" value="ECO:0007669"/>
    <property type="project" value="TreeGrafter"/>
</dbReference>
<comment type="caution">
    <text evidence="7">The sequence shown here is derived from an EMBL/GenBank/DDBJ whole genome shotgun (WGS) entry which is preliminary data.</text>
</comment>
<keyword evidence="8" id="KW-1185">Reference proteome</keyword>
<evidence type="ECO:0000256" key="4">
    <source>
        <dbReference type="ARBA" id="ARBA00022833"/>
    </source>
</evidence>
<organism evidence="7 8">
    <name type="scientific">Pseudomonas laurylsulfatiphila</name>
    <dbReference type="NCBI Taxonomy" id="2011015"/>
    <lineage>
        <taxon>Bacteria</taxon>
        <taxon>Pseudomonadati</taxon>
        <taxon>Pseudomonadota</taxon>
        <taxon>Gammaproteobacteria</taxon>
        <taxon>Pseudomonadales</taxon>
        <taxon>Pseudomonadaceae</taxon>
        <taxon>Pseudomonas</taxon>
    </lineage>
</organism>
<dbReference type="PROSITE" id="PS50157">
    <property type="entry name" value="ZINC_FINGER_C2H2_2"/>
    <property type="match status" value="6"/>
</dbReference>
<dbReference type="GO" id="GO:0000978">
    <property type="term" value="F:RNA polymerase II cis-regulatory region sequence-specific DNA binding"/>
    <property type="evidence" value="ECO:0007669"/>
    <property type="project" value="TreeGrafter"/>
</dbReference>
<dbReference type="NCBIfam" id="TIGR03696">
    <property type="entry name" value="Rhs_assc_core"/>
    <property type="match status" value="1"/>
</dbReference>
<dbReference type="InterPro" id="IPR050527">
    <property type="entry name" value="Snail/Krueppel_Znf"/>
</dbReference>
<evidence type="ECO:0000256" key="3">
    <source>
        <dbReference type="ARBA" id="ARBA00022771"/>
    </source>
</evidence>
<evidence type="ECO:0000313" key="8">
    <source>
        <dbReference type="Proteomes" id="UP000238541"/>
    </source>
</evidence>
<dbReference type="Pfam" id="PF00096">
    <property type="entry name" value="zf-C2H2"/>
    <property type="match status" value="4"/>
</dbReference>
<reference evidence="8" key="1">
    <citation type="submission" date="2017-06" db="EMBL/GenBank/DDBJ databases">
        <authorList>
            <person name="Furmanczyk E.M."/>
        </authorList>
    </citation>
    <scope>NUCLEOTIDE SEQUENCE [LARGE SCALE GENOMIC DNA]</scope>
    <source>
        <strain evidence="8">AP3_16</strain>
    </source>
</reference>
<keyword evidence="4" id="KW-0862">Zinc</keyword>